<organism evidence="1 2">
    <name type="scientific">Erwinia phage phiEaH2</name>
    <dbReference type="NCBI Taxonomy" id="1029988"/>
    <lineage>
        <taxon>Viruses</taxon>
        <taxon>Duplodnaviria</taxon>
        <taxon>Heunggongvirae</taxon>
        <taxon>Uroviricota</taxon>
        <taxon>Caudoviricetes</taxon>
        <taxon>Chimalliviridae</taxon>
        <taxon>Erskinevirus</taxon>
        <taxon>Erskinevirus EaH2</taxon>
    </lineage>
</organism>
<sequence length="38" mass="4447">MLKMKSNWFITLMRAVGRALLAAMRRKRHDKPESGFKA</sequence>
<dbReference type="KEGG" id="vg:14297237"/>
<dbReference type="RefSeq" id="YP_007237726.1">
    <property type="nucleotide sequence ID" value="NC_019929.1"/>
</dbReference>
<proteinExistence type="predicted"/>
<protein>
    <submittedName>
        <fullName evidence="1">Uncharacterized protein</fullName>
    </submittedName>
</protein>
<evidence type="ECO:0000313" key="2">
    <source>
        <dbReference type="Proteomes" id="UP000003802"/>
    </source>
</evidence>
<evidence type="ECO:0000313" key="1">
    <source>
        <dbReference type="EMBL" id="AFQ96621.1"/>
    </source>
</evidence>
<dbReference type="Proteomes" id="UP000003802">
    <property type="component" value="Segment"/>
</dbReference>
<keyword evidence="2" id="KW-1185">Reference proteome</keyword>
<accession>J7KC88</accession>
<name>J7KC88_9CAUD</name>
<dbReference type="GeneID" id="14297237"/>
<reference evidence="1 2" key="1">
    <citation type="journal article" date="2012" name="J. Virol.">
        <title>Complete Genomic Sequence of Erwinia amylovora Phage PhiEaH2.</title>
        <authorList>
            <person name="Domotor D."/>
            <person name="Becsagh P."/>
            <person name="Rakhely G."/>
            <person name="Schneider G."/>
            <person name="Kovacs T."/>
        </authorList>
    </citation>
    <scope>NUCLEOTIDE SEQUENCE [LARGE SCALE GENOMIC DNA]</scope>
</reference>
<dbReference type="EMBL" id="JX316028">
    <property type="protein sequence ID" value="AFQ96621.1"/>
    <property type="molecule type" value="Genomic_DNA"/>
</dbReference>